<organism evidence="2 3">
    <name type="scientific">Ambispora gerdemannii</name>
    <dbReference type="NCBI Taxonomy" id="144530"/>
    <lineage>
        <taxon>Eukaryota</taxon>
        <taxon>Fungi</taxon>
        <taxon>Fungi incertae sedis</taxon>
        <taxon>Mucoromycota</taxon>
        <taxon>Glomeromycotina</taxon>
        <taxon>Glomeromycetes</taxon>
        <taxon>Archaeosporales</taxon>
        <taxon>Ambisporaceae</taxon>
        <taxon>Ambispora</taxon>
    </lineage>
</organism>
<name>A0A9N9GDP7_9GLOM</name>
<accession>A0A9N9GDP7</accession>
<dbReference type="EMBL" id="CAJVPL010002120">
    <property type="protein sequence ID" value="CAG8600052.1"/>
    <property type="molecule type" value="Genomic_DNA"/>
</dbReference>
<dbReference type="Proteomes" id="UP000789831">
    <property type="component" value="Unassembled WGS sequence"/>
</dbReference>
<dbReference type="AlphaFoldDB" id="A0A9N9GDP7"/>
<evidence type="ECO:0000256" key="1">
    <source>
        <dbReference type="SAM" id="Coils"/>
    </source>
</evidence>
<sequence>MVGRNTNIYFQEKTYNKFRQVVGAKVSRFVNEAVEEKLAQIQQQQREELWQKLIVERIKELAKDYRPVLIISNDERNEYGDSAVAVPTTTDDIKNILPVEVFINNTPETVKEELRNFSKLASEVEEGLQNIQKEIKGLNKTIEELNAIEGELKNITTGLAELNKTGEELKGTGENIKGSLDDLGELKGKIDELTKLEIPLIELEKSLIKGGEGLEKEIKEKIGGLIDKIDEIKQIACPYCFN</sequence>
<dbReference type="GO" id="GO:0003677">
    <property type="term" value="F:DNA binding"/>
    <property type="evidence" value="ECO:0007669"/>
    <property type="project" value="InterPro"/>
</dbReference>
<evidence type="ECO:0000313" key="3">
    <source>
        <dbReference type="Proteomes" id="UP000789831"/>
    </source>
</evidence>
<dbReference type="InterPro" id="IPR011067">
    <property type="entry name" value="Plasmid_toxin/cell-grow_inhib"/>
</dbReference>
<proteinExistence type="predicted"/>
<protein>
    <submittedName>
        <fullName evidence="2">7572_t:CDS:1</fullName>
    </submittedName>
</protein>
<dbReference type="SUPFAM" id="SSF50118">
    <property type="entry name" value="Cell growth inhibitor/plasmid maintenance toxic component"/>
    <property type="match status" value="1"/>
</dbReference>
<keyword evidence="3" id="KW-1185">Reference proteome</keyword>
<reference evidence="2" key="1">
    <citation type="submission" date="2021-06" db="EMBL/GenBank/DDBJ databases">
        <authorList>
            <person name="Kallberg Y."/>
            <person name="Tangrot J."/>
            <person name="Rosling A."/>
        </authorList>
    </citation>
    <scope>NUCLEOTIDE SEQUENCE</scope>
    <source>
        <strain evidence="2">MT106</strain>
    </source>
</reference>
<comment type="caution">
    <text evidence="2">The sequence shown here is derived from an EMBL/GenBank/DDBJ whole genome shotgun (WGS) entry which is preliminary data.</text>
</comment>
<dbReference type="InterPro" id="IPR003477">
    <property type="entry name" value="PemK-like"/>
</dbReference>
<dbReference type="Gene3D" id="2.30.30.110">
    <property type="match status" value="1"/>
</dbReference>
<dbReference type="Pfam" id="PF02452">
    <property type="entry name" value="PemK_toxin"/>
    <property type="match status" value="1"/>
</dbReference>
<evidence type="ECO:0000313" key="2">
    <source>
        <dbReference type="EMBL" id="CAG8600052.1"/>
    </source>
</evidence>
<gene>
    <name evidence="2" type="ORF">AGERDE_LOCUS9056</name>
</gene>
<feature type="coiled-coil region" evidence="1">
    <location>
        <begin position="114"/>
        <end position="165"/>
    </location>
</feature>
<keyword evidence="1" id="KW-0175">Coiled coil</keyword>